<reference evidence="3 4" key="1">
    <citation type="submission" date="2016-10" db="EMBL/GenBank/DDBJ databases">
        <authorList>
            <person name="de Groot N.N."/>
        </authorList>
    </citation>
    <scope>NUCLEOTIDE SEQUENCE [LARGE SCALE GENOMIC DNA]</scope>
    <source>
        <strain evidence="3 4">DSM 23310</strain>
    </source>
</reference>
<dbReference type="PANTHER" id="PTHR43031:SF18">
    <property type="entry name" value="RHODANESE-RELATED SULFURTRANSFERASES"/>
    <property type="match status" value="1"/>
</dbReference>
<dbReference type="InterPro" id="IPR001763">
    <property type="entry name" value="Rhodanese-like_dom"/>
</dbReference>
<dbReference type="RefSeq" id="WP_093754789.1">
    <property type="nucleotide sequence ID" value="NZ_FNNG01000018.1"/>
</dbReference>
<accession>A0A1H3E661</accession>
<keyword evidence="1" id="KW-0732">Signal</keyword>
<keyword evidence="4" id="KW-1185">Reference proteome</keyword>
<dbReference type="OrthoDB" id="9800872at2"/>
<dbReference type="PANTHER" id="PTHR43031">
    <property type="entry name" value="FAD-DEPENDENT OXIDOREDUCTASE"/>
    <property type="match status" value="1"/>
</dbReference>
<feature type="domain" description="Rhodanese" evidence="2">
    <location>
        <begin position="63"/>
        <end position="141"/>
    </location>
</feature>
<dbReference type="PROSITE" id="PS51257">
    <property type="entry name" value="PROKAR_LIPOPROTEIN"/>
    <property type="match status" value="1"/>
</dbReference>
<keyword evidence="3" id="KW-0808">Transferase</keyword>
<dbReference type="SUPFAM" id="SSF52821">
    <property type="entry name" value="Rhodanese/Cell cycle control phosphatase"/>
    <property type="match status" value="2"/>
</dbReference>
<dbReference type="InterPro" id="IPR036873">
    <property type="entry name" value="Rhodanese-like_dom_sf"/>
</dbReference>
<dbReference type="PROSITE" id="PS50206">
    <property type="entry name" value="RHODANESE_3"/>
    <property type="match status" value="2"/>
</dbReference>
<gene>
    <name evidence="3" type="ORF">SAMN05660923_02838</name>
</gene>
<evidence type="ECO:0000313" key="3">
    <source>
        <dbReference type="EMBL" id="SDX74107.1"/>
    </source>
</evidence>
<dbReference type="Proteomes" id="UP000198828">
    <property type="component" value="Unassembled WGS sequence"/>
</dbReference>
<feature type="signal peptide" evidence="1">
    <location>
        <begin position="1"/>
        <end position="28"/>
    </location>
</feature>
<feature type="domain" description="Rhodanese" evidence="2">
    <location>
        <begin position="164"/>
        <end position="250"/>
    </location>
</feature>
<name>A0A1H3E661_9FIRM</name>
<dbReference type="AlphaFoldDB" id="A0A1H3E661"/>
<evidence type="ECO:0000313" key="4">
    <source>
        <dbReference type="Proteomes" id="UP000198828"/>
    </source>
</evidence>
<dbReference type="EMBL" id="FNNG01000018">
    <property type="protein sequence ID" value="SDX74107.1"/>
    <property type="molecule type" value="Genomic_DNA"/>
</dbReference>
<dbReference type="CDD" id="cd00158">
    <property type="entry name" value="RHOD"/>
    <property type="match status" value="2"/>
</dbReference>
<dbReference type="Pfam" id="PF00581">
    <property type="entry name" value="Rhodanese"/>
    <property type="match status" value="2"/>
</dbReference>
<evidence type="ECO:0000259" key="2">
    <source>
        <dbReference type="PROSITE" id="PS50206"/>
    </source>
</evidence>
<protein>
    <submittedName>
        <fullName evidence="3">Rhodanese-related sulfurtransferase</fullName>
    </submittedName>
</protein>
<organism evidence="3 4">
    <name type="scientific">Tepidimicrobium xylanilyticum</name>
    <dbReference type="NCBI Taxonomy" id="1123352"/>
    <lineage>
        <taxon>Bacteria</taxon>
        <taxon>Bacillati</taxon>
        <taxon>Bacillota</taxon>
        <taxon>Tissierellia</taxon>
        <taxon>Tissierellales</taxon>
        <taxon>Tepidimicrobiaceae</taxon>
        <taxon>Tepidimicrobium</taxon>
    </lineage>
</organism>
<sequence>MNSKGLKFTSLMLILVLTMILTVACEQAENEPAGTTETGSESEIAEIKTMTGDELVEQNSGKKKDEVLIIDVRSVEEYKAGHIQHAININVDEIEDRISEIEDYKEKPVILYCNSGKKSGTAAEILVNNGFKDVTNAEGVKEYEYDLVHYDDVRGATFEKLIEENSDIVLVDVRPADQANKEGMISGAINIPFDEIESNLDKLPKDKTIALYCNTGTKSAEVAKLLEDLGYKNIVNATEGVKEYSFKLEK</sequence>
<dbReference type="GO" id="GO:0016740">
    <property type="term" value="F:transferase activity"/>
    <property type="evidence" value="ECO:0007669"/>
    <property type="project" value="UniProtKB-KW"/>
</dbReference>
<dbReference type="SMART" id="SM00450">
    <property type="entry name" value="RHOD"/>
    <property type="match status" value="2"/>
</dbReference>
<dbReference type="InterPro" id="IPR050229">
    <property type="entry name" value="GlpE_sulfurtransferase"/>
</dbReference>
<evidence type="ECO:0000256" key="1">
    <source>
        <dbReference type="SAM" id="SignalP"/>
    </source>
</evidence>
<proteinExistence type="predicted"/>
<dbReference type="Gene3D" id="3.40.250.10">
    <property type="entry name" value="Rhodanese-like domain"/>
    <property type="match status" value="2"/>
</dbReference>
<feature type="chain" id="PRO_5011633233" evidence="1">
    <location>
        <begin position="29"/>
        <end position="250"/>
    </location>
</feature>